<protein>
    <submittedName>
        <fullName evidence="1">Uncharacterized protein</fullName>
    </submittedName>
</protein>
<organism evidence="1 2">
    <name type="scientific">Daphnia magna</name>
    <dbReference type="NCBI Taxonomy" id="35525"/>
    <lineage>
        <taxon>Eukaryota</taxon>
        <taxon>Metazoa</taxon>
        <taxon>Ecdysozoa</taxon>
        <taxon>Arthropoda</taxon>
        <taxon>Crustacea</taxon>
        <taxon>Branchiopoda</taxon>
        <taxon>Diplostraca</taxon>
        <taxon>Cladocera</taxon>
        <taxon>Anomopoda</taxon>
        <taxon>Daphniidae</taxon>
        <taxon>Daphnia</taxon>
    </lineage>
</organism>
<reference evidence="1 2" key="1">
    <citation type="journal article" date="2023" name="Nucleic Acids Res.">
        <title>The hologenome of Daphnia magna reveals possible DNA methylation and microbiome-mediated evolution of the host genome.</title>
        <authorList>
            <person name="Chaturvedi A."/>
            <person name="Li X."/>
            <person name="Dhandapani V."/>
            <person name="Marshall H."/>
            <person name="Kissane S."/>
            <person name="Cuenca-Cambronero M."/>
            <person name="Asole G."/>
            <person name="Calvet F."/>
            <person name="Ruiz-Romero M."/>
            <person name="Marangio P."/>
            <person name="Guigo R."/>
            <person name="Rago D."/>
            <person name="Mirbahai L."/>
            <person name="Eastwood N."/>
            <person name="Colbourne J.K."/>
            <person name="Zhou J."/>
            <person name="Mallon E."/>
            <person name="Orsini L."/>
        </authorList>
    </citation>
    <scope>NUCLEOTIDE SEQUENCE [LARGE SCALE GENOMIC DNA]</scope>
    <source>
        <strain evidence="1">LRV0_1</strain>
    </source>
</reference>
<dbReference type="Proteomes" id="UP001234178">
    <property type="component" value="Unassembled WGS sequence"/>
</dbReference>
<evidence type="ECO:0000313" key="1">
    <source>
        <dbReference type="EMBL" id="KAK4003632.1"/>
    </source>
</evidence>
<evidence type="ECO:0000313" key="2">
    <source>
        <dbReference type="Proteomes" id="UP001234178"/>
    </source>
</evidence>
<comment type="caution">
    <text evidence="1">The sequence shown here is derived from an EMBL/GenBank/DDBJ whole genome shotgun (WGS) entry which is preliminary data.</text>
</comment>
<accession>A0ABQ9YSN6</accession>
<keyword evidence="2" id="KW-1185">Reference proteome</keyword>
<gene>
    <name evidence="1" type="ORF">OUZ56_005389</name>
</gene>
<name>A0ABQ9YSN6_9CRUS</name>
<dbReference type="EMBL" id="JAOYFB010000001">
    <property type="protein sequence ID" value="KAK4003632.1"/>
    <property type="molecule type" value="Genomic_DNA"/>
</dbReference>
<sequence length="236" mass="27033">MDVVEETGGLIREPIITICELSDYAQGLDEKDKRHLRTANYNKMYPTWPLPGIHCGGHFDNAHYLLNQKVYFPTWMENAANTLNANLKLWLTSILSADDRRRLDDKCLSLLAKSDGVALPKAYLMSRANQKKKGGEDFAVWRSKMPPRKDGKIERKWGLGLTFDVFSQIMCSGPTFLIGWTKGRAISQRKVLHVSRWGRRNSTRPFNMKVELDICQRHSFTNRYTVHSLDTNSTVG</sequence>
<proteinExistence type="predicted"/>